<evidence type="ECO:0000256" key="5">
    <source>
        <dbReference type="ARBA" id="ARBA00023180"/>
    </source>
</evidence>
<keyword evidence="5" id="KW-0325">Glycoprotein</keyword>
<proteinExistence type="inferred from homology"/>
<name>A0AAD9KZS9_RIDPI</name>
<dbReference type="Proteomes" id="UP001209878">
    <property type="component" value="Unassembled WGS sequence"/>
</dbReference>
<feature type="chain" id="PRO_5041992872" evidence="6">
    <location>
        <begin position="23"/>
        <end position="169"/>
    </location>
</feature>
<evidence type="ECO:0000256" key="4">
    <source>
        <dbReference type="ARBA" id="ARBA00022729"/>
    </source>
</evidence>
<dbReference type="AlphaFoldDB" id="A0AAD9KZS9"/>
<evidence type="ECO:0000256" key="1">
    <source>
        <dbReference type="ARBA" id="ARBA00004613"/>
    </source>
</evidence>
<dbReference type="PANTHER" id="PTHR31703">
    <property type="entry name" value="UPF0669 PROTEIN C6ORF120"/>
    <property type="match status" value="1"/>
</dbReference>
<keyword evidence="8" id="KW-1185">Reference proteome</keyword>
<keyword evidence="3" id="KW-0964">Secreted</keyword>
<organism evidence="7 8">
    <name type="scientific">Ridgeia piscesae</name>
    <name type="common">Tubeworm</name>
    <dbReference type="NCBI Taxonomy" id="27915"/>
    <lineage>
        <taxon>Eukaryota</taxon>
        <taxon>Metazoa</taxon>
        <taxon>Spiralia</taxon>
        <taxon>Lophotrochozoa</taxon>
        <taxon>Annelida</taxon>
        <taxon>Polychaeta</taxon>
        <taxon>Sedentaria</taxon>
        <taxon>Canalipalpata</taxon>
        <taxon>Sabellida</taxon>
        <taxon>Siboglinidae</taxon>
        <taxon>Ridgeia</taxon>
    </lineage>
</organism>
<evidence type="ECO:0000256" key="3">
    <source>
        <dbReference type="ARBA" id="ARBA00022525"/>
    </source>
</evidence>
<gene>
    <name evidence="7" type="ORF">NP493_430g02009</name>
</gene>
<dbReference type="PANTHER" id="PTHR31703:SF2">
    <property type="entry name" value="UPF0669 PROTEIN C6ORF120"/>
    <property type="match status" value="1"/>
</dbReference>
<sequence length="169" mass="19064">MRYIQHATLVLVAYQLVCRTCAEYLLHTFTQHVGGGNFTYYKLTRPGNIKLVLDTLSGDADVYVSDSTLMPDYENYDSKSATFGEDIVVIPADMNRPVGVAIYGHPGCVSSHFLLKVYTDEKQHGESEMSERSKHRRGNYFVDGKDDEESVLWTIFVGILKILFDILIG</sequence>
<protein>
    <submittedName>
        <fullName evidence="7">Uncharacterized protein</fullName>
    </submittedName>
</protein>
<evidence type="ECO:0000256" key="2">
    <source>
        <dbReference type="ARBA" id="ARBA00008960"/>
    </source>
</evidence>
<accession>A0AAD9KZS9</accession>
<dbReference type="InterPro" id="IPR031420">
    <property type="entry name" value="UPF0669"/>
</dbReference>
<evidence type="ECO:0000313" key="7">
    <source>
        <dbReference type="EMBL" id="KAK2180709.1"/>
    </source>
</evidence>
<evidence type="ECO:0000256" key="6">
    <source>
        <dbReference type="SAM" id="SignalP"/>
    </source>
</evidence>
<keyword evidence="4 6" id="KW-0732">Signal</keyword>
<evidence type="ECO:0000313" key="8">
    <source>
        <dbReference type="Proteomes" id="UP001209878"/>
    </source>
</evidence>
<comment type="subcellular location">
    <subcellularLocation>
        <location evidence="1">Secreted</location>
    </subcellularLocation>
</comment>
<comment type="caution">
    <text evidence="7">The sequence shown here is derived from an EMBL/GenBank/DDBJ whole genome shotgun (WGS) entry which is preliminary data.</text>
</comment>
<reference evidence="7" key="1">
    <citation type="journal article" date="2023" name="Mol. Biol. Evol.">
        <title>Third-Generation Sequencing Reveals the Adaptive Role of the Epigenome in Three Deep-Sea Polychaetes.</title>
        <authorList>
            <person name="Perez M."/>
            <person name="Aroh O."/>
            <person name="Sun Y."/>
            <person name="Lan Y."/>
            <person name="Juniper S.K."/>
            <person name="Young C.R."/>
            <person name="Angers B."/>
            <person name="Qian P.Y."/>
        </authorList>
    </citation>
    <scope>NUCLEOTIDE SEQUENCE</scope>
    <source>
        <strain evidence="7">R07B-5</strain>
    </source>
</reference>
<dbReference type="GO" id="GO:0005576">
    <property type="term" value="C:extracellular region"/>
    <property type="evidence" value="ECO:0007669"/>
    <property type="project" value="UniProtKB-SubCell"/>
</dbReference>
<feature type="signal peptide" evidence="6">
    <location>
        <begin position="1"/>
        <end position="22"/>
    </location>
</feature>
<comment type="similarity">
    <text evidence="2">Belongs to the UPF0669 family.</text>
</comment>
<dbReference type="EMBL" id="JAODUO010000430">
    <property type="protein sequence ID" value="KAK2180709.1"/>
    <property type="molecule type" value="Genomic_DNA"/>
</dbReference>
<dbReference type="Pfam" id="PF17065">
    <property type="entry name" value="UPF0669"/>
    <property type="match status" value="1"/>
</dbReference>